<feature type="domain" description="AAA+ ATPase" evidence="18">
    <location>
        <begin position="219"/>
        <end position="358"/>
    </location>
</feature>
<evidence type="ECO:0000256" key="10">
    <source>
        <dbReference type="ARBA" id="ARBA00022840"/>
    </source>
</evidence>
<dbReference type="GO" id="GO:0008237">
    <property type="term" value="F:metallopeptidase activity"/>
    <property type="evidence" value="ECO:0007669"/>
    <property type="project" value="UniProtKB-KW"/>
</dbReference>
<dbReference type="Proteomes" id="UP000503251">
    <property type="component" value="Chromosome"/>
</dbReference>
<evidence type="ECO:0000313" key="19">
    <source>
        <dbReference type="EMBL" id="QJT10786.1"/>
    </source>
</evidence>
<evidence type="ECO:0000256" key="14">
    <source>
        <dbReference type="HAMAP-Rule" id="MF_01458"/>
    </source>
</evidence>
<evidence type="ECO:0000256" key="13">
    <source>
        <dbReference type="ARBA" id="ARBA00023136"/>
    </source>
</evidence>
<dbReference type="PANTHER" id="PTHR23076:SF97">
    <property type="entry name" value="ATP-DEPENDENT ZINC METALLOPROTEASE YME1L1"/>
    <property type="match status" value="1"/>
</dbReference>
<evidence type="ECO:0000313" key="20">
    <source>
        <dbReference type="Proteomes" id="UP000503251"/>
    </source>
</evidence>
<dbReference type="PROSITE" id="PS00674">
    <property type="entry name" value="AAA"/>
    <property type="match status" value="1"/>
</dbReference>
<keyword evidence="10 14" id="KW-0067">ATP-binding</keyword>
<dbReference type="EC" id="3.4.24.-" evidence="14"/>
<feature type="binding site" evidence="14">
    <location>
        <position position="449"/>
    </location>
    <ligand>
        <name>Zn(2+)</name>
        <dbReference type="ChEBI" id="CHEBI:29105"/>
        <note>catalytic</note>
    </ligand>
</feature>
<comment type="cofactor">
    <cofactor evidence="14">
        <name>Zn(2+)</name>
        <dbReference type="ChEBI" id="CHEBI:29105"/>
    </cofactor>
    <text evidence="14">Binds 1 zinc ion per subunit.</text>
</comment>
<dbReference type="SUPFAM" id="SSF52540">
    <property type="entry name" value="P-loop containing nucleoside triphosphate hydrolases"/>
    <property type="match status" value="1"/>
</dbReference>
<name>A0ABX6NJG0_9BACT</name>
<evidence type="ECO:0000256" key="3">
    <source>
        <dbReference type="ARBA" id="ARBA00022475"/>
    </source>
</evidence>
<gene>
    <name evidence="19" type="primary">hflB</name>
    <name evidence="14" type="synonym">ftsH</name>
    <name evidence="19" type="ORF">E8L03_18505</name>
</gene>
<evidence type="ECO:0000256" key="17">
    <source>
        <dbReference type="SAM" id="MobiDB-lite"/>
    </source>
</evidence>
<keyword evidence="7 14" id="KW-0547">Nucleotide-binding</keyword>
<sequence>MPDSGPSPNLKQYKEAGRIWKRFFLAILLVSIVYALYSAYMGSQEPRYKIDYDAFRSEVQNGHVQSVRVQGERIDGVLSQNRTRSLQGNRTVSFNEFYTFLPSFGDDQLMGLLSKNNVAVATTPKQEDGGYLWYAIISLLPFLLIVGLFYYQYKRMRGRAGPGMGIFNIGKSKATLYDSTMPGKTFDDVAGADNAKGELREVITFLKDPEKISRLGGQAPKGTLLVGPPGCGKTLMAKAVAGEAGVPFYSISGSVFMEMFVGVGASRVRDMFQEAKKNAPSIIFIDELDSIGRRRGAGLGGGNDEREQTLNQLLSEMDGFEPNENVVVMSATNRPDILDPALLRPGRFDRRITVDRPTRKARLAILKIHSRKKPLADDVDLDELARSTPGFSGADLENMLNEAALFAARYDRKRITRDDVENARDRVTMGLERKGLSLTDEEKRLIAYHEGGHALAAAKLKHADPLHKISIIPRARSLGATMQLPEDERYIYRKEYLLDRLATMMGGRASEQAVFGALTSGAGSDLLEATRLARKMVLEWGMSDAFSHISLGGEQENVFLGEEIAKRRDYAEETQHEVDRQVQAILDEAYDRARKIVEEHRGELDALVERLLEEEEISGDELRELIGGKKPESPAVEEEPAPAQ</sequence>
<comment type="function">
    <text evidence="14">Acts as a processive, ATP-dependent zinc metallopeptidase for both cytoplasmic and membrane proteins. Plays a role in the quality control of integral membrane proteins.</text>
</comment>
<feature type="region of interest" description="Disordered" evidence="17">
    <location>
        <begin position="621"/>
        <end position="644"/>
    </location>
</feature>
<dbReference type="HAMAP" id="MF_01458">
    <property type="entry name" value="FtsH"/>
    <property type="match status" value="1"/>
</dbReference>
<evidence type="ECO:0000256" key="9">
    <source>
        <dbReference type="ARBA" id="ARBA00022833"/>
    </source>
</evidence>
<evidence type="ECO:0000256" key="1">
    <source>
        <dbReference type="ARBA" id="ARBA00004370"/>
    </source>
</evidence>
<keyword evidence="8 14" id="KW-0378">Hydrolase</keyword>
<comment type="subunit">
    <text evidence="14">Homohexamer.</text>
</comment>
<comment type="similarity">
    <text evidence="15">Belongs to the AAA ATPase family.</text>
</comment>
<keyword evidence="12 14" id="KW-0482">Metalloprotease</keyword>
<evidence type="ECO:0000256" key="4">
    <source>
        <dbReference type="ARBA" id="ARBA00022670"/>
    </source>
</evidence>
<evidence type="ECO:0000256" key="12">
    <source>
        <dbReference type="ARBA" id="ARBA00023049"/>
    </source>
</evidence>
<organism evidence="19 20">
    <name type="scientific">Oceanidesulfovibrio marinus</name>
    <dbReference type="NCBI Taxonomy" id="370038"/>
    <lineage>
        <taxon>Bacteria</taxon>
        <taxon>Pseudomonadati</taxon>
        <taxon>Thermodesulfobacteriota</taxon>
        <taxon>Desulfovibrionia</taxon>
        <taxon>Desulfovibrionales</taxon>
        <taxon>Desulfovibrionaceae</taxon>
        <taxon>Oceanidesulfovibrio</taxon>
    </lineage>
</organism>
<dbReference type="InterPro" id="IPR003960">
    <property type="entry name" value="ATPase_AAA_CS"/>
</dbReference>
<dbReference type="RefSeq" id="WP_171268151.1">
    <property type="nucleotide sequence ID" value="NZ_CP039543.1"/>
</dbReference>
<dbReference type="Gene3D" id="1.20.58.760">
    <property type="entry name" value="Peptidase M41"/>
    <property type="match status" value="1"/>
</dbReference>
<comment type="caution">
    <text evidence="14">Lacks conserved residue(s) required for the propagation of feature annotation.</text>
</comment>
<dbReference type="InterPro" id="IPR027417">
    <property type="entry name" value="P-loop_NTPase"/>
</dbReference>
<feature type="binding site" evidence="14">
    <location>
        <position position="453"/>
    </location>
    <ligand>
        <name>Zn(2+)</name>
        <dbReference type="ChEBI" id="CHEBI:29105"/>
        <note>catalytic</note>
    </ligand>
</feature>
<keyword evidence="3 14" id="KW-1003">Cell membrane</keyword>
<dbReference type="InterPro" id="IPR003959">
    <property type="entry name" value="ATPase_AAA_core"/>
</dbReference>
<comment type="similarity">
    <text evidence="14">In the central section; belongs to the AAA ATPase family.</text>
</comment>
<evidence type="ECO:0000256" key="11">
    <source>
        <dbReference type="ARBA" id="ARBA00022989"/>
    </source>
</evidence>
<keyword evidence="16" id="KW-0175">Coiled coil</keyword>
<evidence type="ECO:0000259" key="18">
    <source>
        <dbReference type="SMART" id="SM00382"/>
    </source>
</evidence>
<dbReference type="Pfam" id="PF00004">
    <property type="entry name" value="AAA"/>
    <property type="match status" value="1"/>
</dbReference>
<evidence type="ECO:0000256" key="2">
    <source>
        <dbReference type="ARBA" id="ARBA00010044"/>
    </source>
</evidence>
<protein>
    <recommendedName>
        <fullName evidence="14">ATP-dependent zinc metalloprotease FtsH</fullName>
        <ecNumber evidence="14">3.4.24.-</ecNumber>
    </recommendedName>
</protein>
<dbReference type="SUPFAM" id="SSF140990">
    <property type="entry name" value="FtsH protease domain-like"/>
    <property type="match status" value="1"/>
</dbReference>
<dbReference type="Pfam" id="PF06480">
    <property type="entry name" value="FtsH_ext"/>
    <property type="match status" value="1"/>
</dbReference>
<accession>A0ABX6NJG0</accession>
<proteinExistence type="inferred from homology"/>
<evidence type="ECO:0000256" key="7">
    <source>
        <dbReference type="ARBA" id="ARBA00022741"/>
    </source>
</evidence>
<dbReference type="InterPro" id="IPR041569">
    <property type="entry name" value="AAA_lid_3"/>
</dbReference>
<dbReference type="InterPro" id="IPR005936">
    <property type="entry name" value="FtsH"/>
</dbReference>
<feature type="transmembrane region" description="Helical" evidence="14">
    <location>
        <begin position="131"/>
        <end position="151"/>
    </location>
</feature>
<feature type="active site" evidence="14">
    <location>
        <position position="450"/>
    </location>
</feature>
<evidence type="ECO:0000256" key="16">
    <source>
        <dbReference type="SAM" id="Coils"/>
    </source>
</evidence>
<dbReference type="PANTHER" id="PTHR23076">
    <property type="entry name" value="METALLOPROTEASE M41 FTSH"/>
    <property type="match status" value="1"/>
</dbReference>
<feature type="transmembrane region" description="Helical" evidence="14">
    <location>
        <begin position="20"/>
        <end position="40"/>
    </location>
</feature>
<dbReference type="InterPro" id="IPR037219">
    <property type="entry name" value="Peptidase_M41-like"/>
</dbReference>
<dbReference type="NCBIfam" id="TIGR01241">
    <property type="entry name" value="FtsH_fam"/>
    <property type="match status" value="1"/>
</dbReference>
<keyword evidence="9 14" id="KW-0862">Zinc</keyword>
<dbReference type="Gene3D" id="3.30.720.210">
    <property type="match status" value="1"/>
</dbReference>
<dbReference type="Pfam" id="PF01434">
    <property type="entry name" value="Peptidase_M41"/>
    <property type="match status" value="1"/>
</dbReference>
<feature type="compositionally biased region" description="Acidic residues" evidence="17">
    <location>
        <begin position="635"/>
        <end position="644"/>
    </location>
</feature>
<keyword evidence="4 14" id="KW-0645">Protease</keyword>
<keyword evidence="6 14" id="KW-0479">Metal-binding</keyword>
<comment type="similarity">
    <text evidence="2 14">In the C-terminal section; belongs to the peptidase M41 family.</text>
</comment>
<keyword evidence="13 14" id="KW-0472">Membrane</keyword>
<feature type="coiled-coil region" evidence="16">
    <location>
        <begin position="590"/>
        <end position="617"/>
    </location>
</feature>
<dbReference type="Gene3D" id="1.10.8.60">
    <property type="match status" value="1"/>
</dbReference>
<dbReference type="InterPro" id="IPR011546">
    <property type="entry name" value="Pept_M41_FtsH_extracell"/>
</dbReference>
<dbReference type="InterPro" id="IPR000642">
    <property type="entry name" value="Peptidase_M41"/>
</dbReference>
<keyword evidence="5 14" id="KW-0812">Transmembrane</keyword>
<keyword evidence="11 14" id="KW-1133">Transmembrane helix</keyword>
<comment type="subcellular location">
    <subcellularLocation>
        <location evidence="14">Cell membrane</location>
        <topology evidence="14">Multi-pass membrane protein</topology>
        <orientation evidence="14">Cytoplasmic side</orientation>
    </subcellularLocation>
    <subcellularLocation>
        <location evidence="1">Membrane</location>
    </subcellularLocation>
</comment>
<dbReference type="CDD" id="cd19501">
    <property type="entry name" value="RecA-like_FtsH"/>
    <property type="match status" value="1"/>
</dbReference>
<keyword evidence="20" id="KW-1185">Reference proteome</keyword>
<evidence type="ECO:0000256" key="5">
    <source>
        <dbReference type="ARBA" id="ARBA00022692"/>
    </source>
</evidence>
<feature type="compositionally biased region" description="Basic and acidic residues" evidence="17">
    <location>
        <begin position="621"/>
        <end position="632"/>
    </location>
</feature>
<reference evidence="19 20" key="1">
    <citation type="submission" date="2019-04" db="EMBL/GenBank/DDBJ databases">
        <title>Isolation and culture of sulfate reducing bacteria from the cold seep of the South China Sea.</title>
        <authorList>
            <person name="Sun C."/>
            <person name="Liu R."/>
        </authorList>
    </citation>
    <scope>NUCLEOTIDE SEQUENCE [LARGE SCALE GENOMIC DNA]</scope>
    <source>
        <strain evidence="19 20">CS1</strain>
    </source>
</reference>
<dbReference type="Pfam" id="PF17862">
    <property type="entry name" value="AAA_lid_3"/>
    <property type="match status" value="1"/>
</dbReference>
<evidence type="ECO:0000256" key="15">
    <source>
        <dbReference type="RuleBase" id="RU003651"/>
    </source>
</evidence>
<dbReference type="InterPro" id="IPR003593">
    <property type="entry name" value="AAA+_ATPase"/>
</dbReference>
<feature type="binding site" evidence="14">
    <location>
        <position position="525"/>
    </location>
    <ligand>
        <name>Zn(2+)</name>
        <dbReference type="ChEBI" id="CHEBI:29105"/>
        <note>catalytic</note>
    </ligand>
</feature>
<evidence type="ECO:0000256" key="8">
    <source>
        <dbReference type="ARBA" id="ARBA00022801"/>
    </source>
</evidence>
<dbReference type="SMART" id="SM00382">
    <property type="entry name" value="AAA"/>
    <property type="match status" value="1"/>
</dbReference>
<evidence type="ECO:0000256" key="6">
    <source>
        <dbReference type="ARBA" id="ARBA00022723"/>
    </source>
</evidence>
<dbReference type="EMBL" id="CP039543">
    <property type="protein sequence ID" value="QJT10786.1"/>
    <property type="molecule type" value="Genomic_DNA"/>
</dbReference>
<dbReference type="Gene3D" id="3.40.50.300">
    <property type="entry name" value="P-loop containing nucleotide triphosphate hydrolases"/>
    <property type="match status" value="1"/>
</dbReference>